<evidence type="ECO:0000313" key="2">
    <source>
        <dbReference type="Proteomes" id="UP000015104"/>
    </source>
</evidence>
<dbReference type="KEGG" id="tut:107365688"/>
<protein>
    <submittedName>
        <fullName evidence="1">Uncharacterized protein</fullName>
    </submittedName>
</protein>
<dbReference type="EnsemblMetazoa" id="tetur15g01450.1">
    <property type="protein sequence ID" value="tetur15g01450.1"/>
    <property type="gene ID" value="tetur15g01450"/>
</dbReference>
<dbReference type="EMBL" id="CAEY01000243">
    <property type="status" value="NOT_ANNOTATED_CDS"/>
    <property type="molecule type" value="Genomic_DNA"/>
</dbReference>
<name>T1KMF6_TETUR</name>
<evidence type="ECO:0000313" key="1">
    <source>
        <dbReference type="EnsemblMetazoa" id="tetur15g01450.1"/>
    </source>
</evidence>
<sequence length="232" mass="28015">MSADDINSYKTVIKAKLSGEDYHDIVIDWTDTSQPYEQQVFSRLAEISGISVERTAEFMFMDGGDRYEFFHNERAEPKLEHTLLLSMQLEFNRENLLNLMNGNERFGLSLRLSCDDNKHFYMWYAFVPERFMDETECTLNFCHYLDNRAILNKLKAIVTNDALQSQMKDFLVQPRFPYFDDFFLIERWHHAYRRFNVMQYYYRTCYPFYQNVMFVCQNFDYVPAQLYLRTRG</sequence>
<keyword evidence="2" id="KW-1185">Reference proteome</keyword>
<dbReference type="Proteomes" id="UP000015104">
    <property type="component" value="Unassembled WGS sequence"/>
</dbReference>
<dbReference type="AlphaFoldDB" id="T1KMF6"/>
<dbReference type="HOGENOM" id="CLU_071407_2_0_1"/>
<proteinExistence type="predicted"/>
<organism evidence="1 2">
    <name type="scientific">Tetranychus urticae</name>
    <name type="common">Two-spotted spider mite</name>
    <dbReference type="NCBI Taxonomy" id="32264"/>
    <lineage>
        <taxon>Eukaryota</taxon>
        <taxon>Metazoa</taxon>
        <taxon>Ecdysozoa</taxon>
        <taxon>Arthropoda</taxon>
        <taxon>Chelicerata</taxon>
        <taxon>Arachnida</taxon>
        <taxon>Acari</taxon>
        <taxon>Acariformes</taxon>
        <taxon>Trombidiformes</taxon>
        <taxon>Prostigmata</taxon>
        <taxon>Eleutherengona</taxon>
        <taxon>Raphignathae</taxon>
        <taxon>Tetranychoidea</taxon>
        <taxon>Tetranychidae</taxon>
        <taxon>Tetranychus</taxon>
    </lineage>
</organism>
<reference evidence="2" key="1">
    <citation type="submission" date="2011-08" db="EMBL/GenBank/DDBJ databases">
        <authorList>
            <person name="Rombauts S."/>
        </authorList>
    </citation>
    <scope>NUCLEOTIDE SEQUENCE</scope>
    <source>
        <strain evidence="2">London</strain>
    </source>
</reference>
<reference evidence="1" key="2">
    <citation type="submission" date="2015-06" db="UniProtKB">
        <authorList>
            <consortium name="EnsemblMetazoa"/>
        </authorList>
    </citation>
    <scope>IDENTIFICATION</scope>
</reference>
<gene>
    <name evidence="1" type="primary">107365688</name>
</gene>
<accession>T1KMF6</accession>